<accession>A0AA39FX01</accession>
<gene>
    <name evidence="2" type="ORF">PV328_001111</name>
</gene>
<sequence>MRGFKDFPPSQIDVSSDPYPITNSDSNKGIRLMYMTDIKSFCREIFSTDLHENEVGARTVHDRCMHLANGVIITDEPIVSPRDEKKEREAEKTLIGNYYPSF</sequence>
<evidence type="ECO:0000313" key="3">
    <source>
        <dbReference type="Proteomes" id="UP001168990"/>
    </source>
</evidence>
<dbReference type="EMBL" id="JAQQBS010000001">
    <property type="protein sequence ID" value="KAK0177020.1"/>
    <property type="molecule type" value="Genomic_DNA"/>
</dbReference>
<protein>
    <submittedName>
        <fullName evidence="2">Uncharacterized protein</fullName>
    </submittedName>
</protein>
<feature type="region of interest" description="Disordered" evidence="1">
    <location>
        <begin position="1"/>
        <end position="20"/>
    </location>
</feature>
<proteinExistence type="predicted"/>
<dbReference type="AlphaFoldDB" id="A0AA39FX01"/>
<dbReference type="Proteomes" id="UP001168990">
    <property type="component" value="Unassembled WGS sequence"/>
</dbReference>
<name>A0AA39FX01_9HYME</name>
<reference evidence="2" key="1">
    <citation type="journal article" date="2023" name="bioRxiv">
        <title>Scaffold-level genome assemblies of two parasitoid biocontrol wasps reveal the parthenogenesis mechanism and an associated novel virus.</title>
        <authorList>
            <person name="Inwood S."/>
            <person name="Skelly J."/>
            <person name="Guhlin J."/>
            <person name="Harrop T."/>
            <person name="Goldson S."/>
            <person name="Dearden P."/>
        </authorList>
    </citation>
    <scope>NUCLEOTIDE SEQUENCE</scope>
    <source>
        <strain evidence="2">Irish</strain>
        <tissue evidence="2">Whole body</tissue>
    </source>
</reference>
<organism evidence="2 3">
    <name type="scientific">Microctonus aethiopoides</name>
    <dbReference type="NCBI Taxonomy" id="144406"/>
    <lineage>
        <taxon>Eukaryota</taxon>
        <taxon>Metazoa</taxon>
        <taxon>Ecdysozoa</taxon>
        <taxon>Arthropoda</taxon>
        <taxon>Hexapoda</taxon>
        <taxon>Insecta</taxon>
        <taxon>Pterygota</taxon>
        <taxon>Neoptera</taxon>
        <taxon>Endopterygota</taxon>
        <taxon>Hymenoptera</taxon>
        <taxon>Apocrita</taxon>
        <taxon>Ichneumonoidea</taxon>
        <taxon>Braconidae</taxon>
        <taxon>Euphorinae</taxon>
        <taxon>Microctonus</taxon>
    </lineage>
</organism>
<keyword evidence="3" id="KW-1185">Reference proteome</keyword>
<evidence type="ECO:0000313" key="2">
    <source>
        <dbReference type="EMBL" id="KAK0177020.1"/>
    </source>
</evidence>
<evidence type="ECO:0000256" key="1">
    <source>
        <dbReference type="SAM" id="MobiDB-lite"/>
    </source>
</evidence>
<reference evidence="2" key="2">
    <citation type="submission" date="2023-03" db="EMBL/GenBank/DDBJ databases">
        <authorList>
            <person name="Inwood S.N."/>
            <person name="Skelly J.G."/>
            <person name="Guhlin J."/>
            <person name="Harrop T.W.R."/>
            <person name="Goldson S.G."/>
            <person name="Dearden P.K."/>
        </authorList>
    </citation>
    <scope>NUCLEOTIDE SEQUENCE</scope>
    <source>
        <strain evidence="2">Irish</strain>
        <tissue evidence="2">Whole body</tissue>
    </source>
</reference>
<comment type="caution">
    <text evidence="2">The sequence shown here is derived from an EMBL/GenBank/DDBJ whole genome shotgun (WGS) entry which is preliminary data.</text>
</comment>